<dbReference type="AlphaFoldDB" id="A0A6B8RIH8"/>
<dbReference type="InterPro" id="IPR017853">
    <property type="entry name" value="GH"/>
</dbReference>
<name>A0A6B8RIH8_9BACL</name>
<keyword evidence="6" id="KW-0862">Zinc</keyword>
<evidence type="ECO:0000259" key="11">
    <source>
        <dbReference type="Pfam" id="PF02449"/>
    </source>
</evidence>
<dbReference type="Gene3D" id="3.20.20.80">
    <property type="entry name" value="Glycosidases"/>
    <property type="match status" value="1"/>
</dbReference>
<dbReference type="Gene3D" id="3.40.50.880">
    <property type="match status" value="1"/>
</dbReference>
<proteinExistence type="inferred from homology"/>
<evidence type="ECO:0000256" key="1">
    <source>
        <dbReference type="ARBA" id="ARBA00001412"/>
    </source>
</evidence>
<dbReference type="SUPFAM" id="SSF52317">
    <property type="entry name" value="Class I glutamine amidotransferase-like"/>
    <property type="match status" value="1"/>
</dbReference>
<comment type="catalytic activity">
    <reaction evidence="1 8">
        <text>Hydrolysis of terminal non-reducing beta-D-galactose residues in beta-D-galactosides.</text>
        <dbReference type="EC" id="3.2.1.23"/>
    </reaction>
</comment>
<dbReference type="PANTHER" id="PTHR36447">
    <property type="entry name" value="BETA-GALACTOSIDASE GANA"/>
    <property type="match status" value="1"/>
</dbReference>
<evidence type="ECO:0000256" key="8">
    <source>
        <dbReference type="PIRNR" id="PIRNR001084"/>
    </source>
</evidence>
<keyword evidence="4" id="KW-0479">Metal-binding</keyword>
<dbReference type="GO" id="GO:0046872">
    <property type="term" value="F:metal ion binding"/>
    <property type="evidence" value="ECO:0007669"/>
    <property type="project" value="UniProtKB-KW"/>
</dbReference>
<comment type="similarity">
    <text evidence="2 8">Belongs to the glycosyl hydrolase 42 family.</text>
</comment>
<dbReference type="SUPFAM" id="SSF51445">
    <property type="entry name" value="(Trans)glycosidases"/>
    <property type="match status" value="1"/>
</dbReference>
<dbReference type="Pfam" id="PF08532">
    <property type="entry name" value="Glyco_hydro_42M"/>
    <property type="match status" value="1"/>
</dbReference>
<dbReference type="GO" id="GO:0004565">
    <property type="term" value="F:beta-galactosidase activity"/>
    <property type="evidence" value="ECO:0007669"/>
    <property type="project" value="UniProtKB-EC"/>
</dbReference>
<feature type="domain" description="Glycoside hydrolase family 42 N-terminal" evidence="11">
    <location>
        <begin position="16"/>
        <end position="395"/>
    </location>
</feature>
<sequence length="686" mass="78645">MTSKSIHLDEFALGVCYYPEHWDERFWADDFRRMKEMKFSVIRIAEFAWSLFEPEEGVFQFDLFDRVLNLADEYELKVILCTPTATPPAWLTSKYPEVLNVTLEGVTYQHGQRRHYNYSSPIYRVLCARITREMAVHYKNHPAVIGWQIDNEFNCETNVFYAAADHAAFRIWLQQKYGSLEQLNFAWGTVFWNQIYSDWEQVHLPRPTPSNSPNPHQALDEKRFISDNAISFAKVQADILREIASNHWVTTNGVFGHLDSHRMTDELLDFISYDSYPLFALGNAPSAEVNPMQDRGWSRNLSNVRSISPHFCVMEQQSGPGGWVNRIALPSPRPGQMRLWAYQSIAHGADMVLFFRWRTATIGTEIYWHGINDYHNQPNRRVAEATQIGHELNKIGRHIVGSSFIAEVALIRDYDNEWDGELDCWHGPMERHSLSGWYKALQHRHIPVNILNMTPHTTLEELVNYKLLVYPHPTILSDECAKLLEQYVHQGGQVVFGCRTGYKNIHGHCNMRVFPGPVANLCGVTVEDFTLITGFYKAPPIRWLDQKVTTLATADLFNDIIHVESPTVEIIAEYAAEYYAGKPALTRNKFGQGHAWYYGAAFNDAVADEIISQIGLESCVNQLCSVPLEIETVIRQSGDQQLIFLLNYSAQSQKIQLKLEVTEMLSGEQLEGDAIIEAFGVMIIKR</sequence>
<evidence type="ECO:0000256" key="10">
    <source>
        <dbReference type="PIRSR" id="PIRSR001084-2"/>
    </source>
</evidence>
<evidence type="ECO:0000313" key="14">
    <source>
        <dbReference type="EMBL" id="QGQ95372.1"/>
    </source>
</evidence>
<dbReference type="PIRSF" id="PIRSF001084">
    <property type="entry name" value="B-galactosidase"/>
    <property type="match status" value="1"/>
</dbReference>
<dbReference type="OrthoDB" id="9800974at2"/>
<keyword evidence="15" id="KW-1185">Reference proteome</keyword>
<dbReference type="EC" id="3.2.1.23" evidence="3 8"/>
<evidence type="ECO:0000256" key="4">
    <source>
        <dbReference type="ARBA" id="ARBA00022723"/>
    </source>
</evidence>
<dbReference type="KEGG" id="ppsc:EHS13_10990"/>
<dbReference type="InterPro" id="IPR013529">
    <property type="entry name" value="Glyco_hydro_42_N"/>
</dbReference>
<evidence type="ECO:0000256" key="6">
    <source>
        <dbReference type="ARBA" id="ARBA00022833"/>
    </source>
</evidence>
<evidence type="ECO:0000259" key="13">
    <source>
        <dbReference type="Pfam" id="PF08533"/>
    </source>
</evidence>
<evidence type="ECO:0000256" key="5">
    <source>
        <dbReference type="ARBA" id="ARBA00022801"/>
    </source>
</evidence>
<feature type="domain" description="Beta-galactosidase C-terminal" evidence="13">
    <location>
        <begin position="630"/>
        <end position="685"/>
    </location>
</feature>
<dbReference type="PANTHER" id="PTHR36447:SF2">
    <property type="entry name" value="BETA-GALACTOSIDASE YESZ"/>
    <property type="match status" value="1"/>
</dbReference>
<dbReference type="InterPro" id="IPR013738">
    <property type="entry name" value="Beta_galactosidase_Trimer"/>
</dbReference>
<organism evidence="14 15">
    <name type="scientific">Paenibacillus psychroresistens</name>
    <dbReference type="NCBI Taxonomy" id="1778678"/>
    <lineage>
        <taxon>Bacteria</taxon>
        <taxon>Bacillati</taxon>
        <taxon>Bacillota</taxon>
        <taxon>Bacilli</taxon>
        <taxon>Bacillales</taxon>
        <taxon>Paenibacillaceae</taxon>
        <taxon>Paenibacillus</taxon>
    </lineage>
</organism>
<dbReference type="GO" id="GO:0006012">
    <property type="term" value="P:galactose metabolic process"/>
    <property type="evidence" value="ECO:0007669"/>
    <property type="project" value="InterPro"/>
</dbReference>
<evidence type="ECO:0000259" key="12">
    <source>
        <dbReference type="Pfam" id="PF08532"/>
    </source>
</evidence>
<dbReference type="InterPro" id="IPR029062">
    <property type="entry name" value="Class_I_gatase-like"/>
</dbReference>
<dbReference type="Gene3D" id="2.60.40.1180">
    <property type="entry name" value="Golgi alpha-mannosidase II"/>
    <property type="match status" value="1"/>
</dbReference>
<keyword evidence="5 8" id="KW-0378">Hydrolase</keyword>
<feature type="active site" description="Proton donor" evidence="9">
    <location>
        <position position="152"/>
    </location>
</feature>
<feature type="binding site" evidence="10">
    <location>
        <position position="151"/>
    </location>
    <ligand>
        <name>substrate</name>
    </ligand>
</feature>
<dbReference type="Pfam" id="PF02449">
    <property type="entry name" value="Glyco_hydro_42"/>
    <property type="match status" value="1"/>
</dbReference>
<protein>
    <recommendedName>
        <fullName evidence="3 8">Beta-galactosidase</fullName>
        <shortName evidence="8">Beta-gal</shortName>
        <ecNumber evidence="3 8">3.2.1.23</ecNumber>
    </recommendedName>
</protein>
<dbReference type="InterPro" id="IPR003476">
    <property type="entry name" value="Glyco_hydro_42"/>
</dbReference>
<feature type="binding site" evidence="10">
    <location>
        <position position="323"/>
    </location>
    <ligand>
        <name>substrate</name>
    </ligand>
</feature>
<evidence type="ECO:0000256" key="3">
    <source>
        <dbReference type="ARBA" id="ARBA00012756"/>
    </source>
</evidence>
<dbReference type="EMBL" id="CP034235">
    <property type="protein sequence ID" value="QGQ95372.1"/>
    <property type="molecule type" value="Genomic_DNA"/>
</dbReference>
<accession>A0A6B8RIH8</accession>
<dbReference type="InterPro" id="IPR013739">
    <property type="entry name" value="Beta_galactosidase_C"/>
</dbReference>
<dbReference type="CDD" id="cd03143">
    <property type="entry name" value="A4_beta-galactosidase_middle_domain"/>
    <property type="match status" value="1"/>
</dbReference>
<evidence type="ECO:0000256" key="9">
    <source>
        <dbReference type="PIRSR" id="PIRSR001084-1"/>
    </source>
</evidence>
<feature type="binding site" evidence="10">
    <location>
        <position position="113"/>
    </location>
    <ligand>
        <name>substrate</name>
    </ligand>
</feature>
<dbReference type="InterPro" id="IPR013780">
    <property type="entry name" value="Glyco_hydro_b"/>
</dbReference>
<keyword evidence="7 8" id="KW-0326">Glycosidase</keyword>
<evidence type="ECO:0000313" key="15">
    <source>
        <dbReference type="Proteomes" id="UP000426246"/>
    </source>
</evidence>
<feature type="domain" description="Beta-galactosidase trimerisation" evidence="12">
    <location>
        <begin position="406"/>
        <end position="615"/>
    </location>
</feature>
<dbReference type="RefSeq" id="WP_155700392.1">
    <property type="nucleotide sequence ID" value="NZ_CP034235.1"/>
</dbReference>
<evidence type="ECO:0000256" key="7">
    <source>
        <dbReference type="ARBA" id="ARBA00023295"/>
    </source>
</evidence>
<dbReference type="Proteomes" id="UP000426246">
    <property type="component" value="Chromosome"/>
</dbReference>
<dbReference type="GO" id="GO:0009341">
    <property type="term" value="C:beta-galactosidase complex"/>
    <property type="evidence" value="ECO:0007669"/>
    <property type="project" value="InterPro"/>
</dbReference>
<feature type="active site" description="Nucleophile" evidence="9">
    <location>
        <position position="315"/>
    </location>
</feature>
<evidence type="ECO:0000256" key="2">
    <source>
        <dbReference type="ARBA" id="ARBA00005940"/>
    </source>
</evidence>
<reference evidence="15" key="1">
    <citation type="submission" date="2018-11" db="EMBL/GenBank/DDBJ databases">
        <title>Complete genome sequence of Paenibacillus sp. ML311-T8.</title>
        <authorList>
            <person name="Nam Y.-D."/>
            <person name="Kang J."/>
            <person name="Chung W.-H."/>
            <person name="Park Y.S."/>
        </authorList>
    </citation>
    <scope>NUCLEOTIDE SEQUENCE [LARGE SCALE GENOMIC DNA]</scope>
    <source>
        <strain evidence="15">ML311-T8</strain>
    </source>
</reference>
<gene>
    <name evidence="14" type="ORF">EHS13_10990</name>
</gene>
<dbReference type="Pfam" id="PF08533">
    <property type="entry name" value="Glyco_hydro_42C"/>
    <property type="match status" value="1"/>
</dbReference>